<feature type="domain" description="RING-type" evidence="6">
    <location>
        <begin position="692"/>
        <end position="733"/>
    </location>
</feature>
<reference evidence="8 9" key="1">
    <citation type="journal article" date="2014" name="Genome Biol. Evol.">
        <title>The secreted proteins of Achlya hypogyna and Thraustotheca clavata identify the ancestral oomycete secretome and reveal gene acquisitions by horizontal gene transfer.</title>
        <authorList>
            <person name="Misner I."/>
            <person name="Blouin N."/>
            <person name="Leonard G."/>
            <person name="Richards T.A."/>
            <person name="Lane C.E."/>
        </authorList>
    </citation>
    <scope>NUCLEOTIDE SEQUENCE [LARGE SCALE GENOMIC DNA]</scope>
    <source>
        <strain evidence="8 9">ATCC 34112</strain>
    </source>
</reference>
<sequence length="743" mass="83086">MGSTSAPRWTERGASFLRRINLERVAEDPRVRLLVDGQATGEISLTSPQNAQIPAPIVPPPTEESVFWPRVLKESIQNVFFTKVSDDPVLHFSSRLAVLAPSTMHVVTKLFAAKTSQNNWIDASQAMTMLDAAIAERFAEKACVMDCGLFDAIQKTHQKPLVPDTFAGNSSRENKPLMILGGRVTSLPFKRGIVPSMHSMFVAASTVASWLALDSTHVAILLAPNQEQLSLYLACCAMYRAPFSTDLVAYGERILQWFNQNAESIESLASRLTKTFIESDSRNPCYIPGLPRPQVRFLHDFVELLLLRDEQLLANHDTDDRTSLSGAAVLPAQQPLYIHRLRILQCPDGLSRYLPDNTYRPYFVLQDEKGHVLYSSMVLGVRSILPSEGPHSFKVGRTINTGDILLQMYHLPVNSRGQLVFEARLHSSLLLKQIQGGDGSQASITLQLKRGDFDVVSSLYTPHQDFAVELEFGTQESDFPPEEESEIAAEAPTQATSQSSILPPQRRLHAPPSVPWTAVASYLLPQTVIYTCYGDGHLTQIDLRSRLNEFTLQFHVKCGDEQQRMLSPSQIFGYALPQAILDDLQTRQITGVATQIPPFDPTSRDSFDEQYGLWLQRQFDDDTTRLSNEIRIGTSPEEVEQLLAQHGALGLVMLANQLHQAEQNTRGASDRMIAQLPTRVFSKEKEGKDIECLVCRYNFASGDEIRTLPCFHPYHSECIDPWLRINKVCPVCQASISLQLDQE</sequence>
<proteinExistence type="predicted"/>
<evidence type="ECO:0000256" key="3">
    <source>
        <dbReference type="ARBA" id="ARBA00022833"/>
    </source>
</evidence>
<evidence type="ECO:0000313" key="8">
    <source>
        <dbReference type="EMBL" id="OQS03836.1"/>
    </source>
</evidence>
<evidence type="ECO:0000256" key="2">
    <source>
        <dbReference type="ARBA" id="ARBA00022771"/>
    </source>
</evidence>
<evidence type="ECO:0000256" key="4">
    <source>
        <dbReference type="PROSITE-ProRule" id="PRU00175"/>
    </source>
</evidence>
<dbReference type="InterPro" id="IPR013083">
    <property type="entry name" value="Znf_RING/FYVE/PHD"/>
</dbReference>
<dbReference type="PANTHER" id="PTHR45931">
    <property type="entry name" value="SI:CH211-59O9.10"/>
    <property type="match status" value="1"/>
</dbReference>
<dbReference type="Pfam" id="PF13639">
    <property type="entry name" value="zf-RING_2"/>
    <property type="match status" value="1"/>
</dbReference>
<dbReference type="Proteomes" id="UP000243217">
    <property type="component" value="Unassembled WGS sequence"/>
</dbReference>
<evidence type="ECO:0000313" key="9">
    <source>
        <dbReference type="Proteomes" id="UP000243217"/>
    </source>
</evidence>
<feature type="compositionally biased region" description="Polar residues" evidence="5">
    <location>
        <begin position="493"/>
        <end position="502"/>
    </location>
</feature>
<dbReference type="Gene3D" id="3.30.40.10">
    <property type="entry name" value="Zinc/RING finger domain, C3HC4 (zinc finger)"/>
    <property type="match status" value="1"/>
</dbReference>
<dbReference type="PANTHER" id="PTHR45931:SF3">
    <property type="entry name" value="RING ZINC FINGER-CONTAINING PROTEIN"/>
    <property type="match status" value="1"/>
</dbReference>
<dbReference type="STRING" id="74557.A0A1W0A0P2"/>
<dbReference type="InterPro" id="IPR051834">
    <property type="entry name" value="RING_finger_E3_ligase"/>
</dbReference>
<evidence type="ECO:0008006" key="10">
    <source>
        <dbReference type="Google" id="ProtNLM"/>
    </source>
</evidence>
<keyword evidence="1" id="KW-0479">Metal-binding</keyword>
<dbReference type="InterPro" id="IPR001841">
    <property type="entry name" value="Znf_RING"/>
</dbReference>
<organism evidence="8 9">
    <name type="scientific">Thraustotheca clavata</name>
    <dbReference type="NCBI Taxonomy" id="74557"/>
    <lineage>
        <taxon>Eukaryota</taxon>
        <taxon>Sar</taxon>
        <taxon>Stramenopiles</taxon>
        <taxon>Oomycota</taxon>
        <taxon>Saprolegniomycetes</taxon>
        <taxon>Saprolegniales</taxon>
        <taxon>Achlyaceae</taxon>
        <taxon>Thraustotheca</taxon>
    </lineage>
</organism>
<keyword evidence="9" id="KW-1185">Reference proteome</keyword>
<dbReference type="PROSITE" id="PS50089">
    <property type="entry name" value="ZF_RING_2"/>
    <property type="match status" value="1"/>
</dbReference>
<evidence type="ECO:0000259" key="7">
    <source>
        <dbReference type="PROSITE" id="PS51182"/>
    </source>
</evidence>
<name>A0A1W0A0P2_9STRA</name>
<feature type="region of interest" description="Disordered" evidence="5">
    <location>
        <begin position="475"/>
        <end position="506"/>
    </location>
</feature>
<dbReference type="GO" id="GO:0005634">
    <property type="term" value="C:nucleus"/>
    <property type="evidence" value="ECO:0007669"/>
    <property type="project" value="TreeGrafter"/>
</dbReference>
<dbReference type="AlphaFoldDB" id="A0A1W0A0P2"/>
<evidence type="ECO:0000256" key="1">
    <source>
        <dbReference type="ARBA" id="ARBA00022723"/>
    </source>
</evidence>
<dbReference type="GO" id="GO:0006511">
    <property type="term" value="P:ubiquitin-dependent protein catabolic process"/>
    <property type="evidence" value="ECO:0007669"/>
    <property type="project" value="TreeGrafter"/>
</dbReference>
<keyword evidence="3" id="KW-0862">Zinc</keyword>
<evidence type="ECO:0000259" key="6">
    <source>
        <dbReference type="PROSITE" id="PS50089"/>
    </source>
</evidence>
<gene>
    <name evidence="8" type="ORF">THRCLA_03872</name>
</gene>
<dbReference type="PROSITE" id="PS51182">
    <property type="entry name" value="C2_TENSIN"/>
    <property type="match status" value="1"/>
</dbReference>
<keyword evidence="2 4" id="KW-0863">Zinc-finger</keyword>
<accession>A0A1W0A0P2</accession>
<protein>
    <recommendedName>
        <fullName evidence="10">RING-type domain-containing protein</fullName>
    </recommendedName>
</protein>
<dbReference type="GO" id="GO:0008270">
    <property type="term" value="F:zinc ion binding"/>
    <property type="evidence" value="ECO:0007669"/>
    <property type="project" value="UniProtKB-KW"/>
</dbReference>
<evidence type="ECO:0000256" key="5">
    <source>
        <dbReference type="SAM" id="MobiDB-lite"/>
    </source>
</evidence>
<dbReference type="SMART" id="SM00184">
    <property type="entry name" value="RING"/>
    <property type="match status" value="1"/>
</dbReference>
<feature type="domain" description="C2 tensin-type" evidence="7">
    <location>
        <begin position="333"/>
        <end position="475"/>
    </location>
</feature>
<comment type="caution">
    <text evidence="8">The sequence shown here is derived from an EMBL/GenBank/DDBJ whole genome shotgun (WGS) entry which is preliminary data.</text>
</comment>
<dbReference type="SUPFAM" id="SSF57850">
    <property type="entry name" value="RING/U-box"/>
    <property type="match status" value="1"/>
</dbReference>
<dbReference type="SMART" id="SM01326">
    <property type="entry name" value="PTEN_C2"/>
    <property type="match status" value="1"/>
</dbReference>
<dbReference type="GO" id="GO:0061630">
    <property type="term" value="F:ubiquitin protein ligase activity"/>
    <property type="evidence" value="ECO:0007669"/>
    <property type="project" value="TreeGrafter"/>
</dbReference>
<dbReference type="InterPro" id="IPR014020">
    <property type="entry name" value="Tensin_C2-dom"/>
</dbReference>
<dbReference type="OrthoDB" id="8062037at2759"/>
<dbReference type="EMBL" id="JNBS01000752">
    <property type="protein sequence ID" value="OQS03836.1"/>
    <property type="molecule type" value="Genomic_DNA"/>
</dbReference>